<evidence type="ECO:0000313" key="9">
    <source>
        <dbReference type="Proteomes" id="UP000256690"/>
    </source>
</evidence>
<dbReference type="GO" id="GO:0006355">
    <property type="term" value="P:regulation of DNA-templated transcription"/>
    <property type="evidence" value="ECO:0007669"/>
    <property type="project" value="InterPro"/>
</dbReference>
<name>A0A3D8T6K4_9EURO</name>
<evidence type="ECO:0000313" key="8">
    <source>
        <dbReference type="EMBL" id="RDW94183.1"/>
    </source>
</evidence>
<dbReference type="OrthoDB" id="2162994at2759"/>
<dbReference type="EMBL" id="PVWQ01000001">
    <property type="protein sequence ID" value="RDW94183.1"/>
    <property type="molecule type" value="Genomic_DNA"/>
</dbReference>
<dbReference type="STRING" id="1810919.A0A3D8T6K4"/>
<dbReference type="GeneID" id="38111875"/>
<keyword evidence="2 4" id="KW-0863">Zinc-finger</keyword>
<dbReference type="SMART" id="SM00401">
    <property type="entry name" value="ZnF_GATA"/>
    <property type="match status" value="1"/>
</dbReference>
<dbReference type="InterPro" id="IPR000014">
    <property type="entry name" value="PAS"/>
</dbReference>
<feature type="domain" description="PAS" evidence="6">
    <location>
        <begin position="61"/>
        <end position="125"/>
    </location>
</feature>
<sequence length="409" mass="45354">MDPSHLHLAQPSHQYALDPELTATSYTTPIGVPQLQHSLLQSQPSINPSATGTDELPWPQRVLSEVRDLLLLLSPDGLVNYISPSCKEIMGFETPHFENDYLSRFIHDDDKPVFTRELRDSVSTGRPFHCHFRMYQFDNSTCLFEANGHPHFGPGNNNDATGANQQQQQQFCNGVFLVCRPYLTPSKHLIDSFLEHKLENIRLRERIAQLKREEESDLAAAAQHSRLNLAPRPTSQASRSFTSNLDPSLLSVGPGAAGDGNESSDTMDNANELDIRRSGSGASGGQVEEAPPHLNDVELLTGLYLREGERSQGISTGLRENRLYNQLAGANASNTTANTNTNANPPSIMEQRVPPESEPRKRLRAEYKCADCGTSDSPEWRKGPEGPKTLCNACGLRWAKMEKRRQDTG</sequence>
<feature type="compositionally biased region" description="Low complexity" evidence="5">
    <location>
        <begin position="332"/>
        <end position="344"/>
    </location>
</feature>
<dbReference type="InterPro" id="IPR000679">
    <property type="entry name" value="Znf_GATA"/>
</dbReference>
<evidence type="ECO:0000256" key="4">
    <source>
        <dbReference type="PROSITE-ProRule" id="PRU00094"/>
    </source>
</evidence>
<dbReference type="GO" id="GO:0043565">
    <property type="term" value="F:sequence-specific DNA binding"/>
    <property type="evidence" value="ECO:0007669"/>
    <property type="project" value="InterPro"/>
</dbReference>
<dbReference type="PROSITE" id="PS50112">
    <property type="entry name" value="PAS"/>
    <property type="match status" value="1"/>
</dbReference>
<dbReference type="SUPFAM" id="SSF55785">
    <property type="entry name" value="PYP-like sensor domain (PAS domain)"/>
    <property type="match status" value="1"/>
</dbReference>
<dbReference type="PANTHER" id="PTHR45658:SF18">
    <property type="entry name" value="PROTEIN GAT2"/>
    <property type="match status" value="1"/>
</dbReference>
<dbReference type="CDD" id="cd00130">
    <property type="entry name" value="PAS"/>
    <property type="match status" value="1"/>
</dbReference>
<dbReference type="Gene3D" id="3.30.50.10">
    <property type="entry name" value="Erythroid Transcription Factor GATA-1, subunit A"/>
    <property type="match status" value="1"/>
</dbReference>
<feature type="region of interest" description="Disordered" evidence="5">
    <location>
        <begin position="332"/>
        <end position="361"/>
    </location>
</feature>
<dbReference type="SMART" id="SM00091">
    <property type="entry name" value="PAS"/>
    <property type="match status" value="1"/>
</dbReference>
<dbReference type="InterPro" id="IPR013088">
    <property type="entry name" value="Znf_NHR/GATA"/>
</dbReference>
<feature type="compositionally biased region" description="Polar residues" evidence="5">
    <location>
        <begin position="233"/>
        <end position="246"/>
    </location>
</feature>
<dbReference type="PROSITE" id="PS50114">
    <property type="entry name" value="GATA_ZN_FINGER_2"/>
    <property type="match status" value="1"/>
</dbReference>
<dbReference type="GO" id="GO:0008270">
    <property type="term" value="F:zinc ion binding"/>
    <property type="evidence" value="ECO:0007669"/>
    <property type="project" value="UniProtKB-KW"/>
</dbReference>
<dbReference type="InterPro" id="IPR051140">
    <property type="entry name" value="GATA_TF"/>
</dbReference>
<accession>A0A3D8T6K4</accession>
<keyword evidence="9" id="KW-1185">Reference proteome</keyword>
<evidence type="ECO:0000259" key="6">
    <source>
        <dbReference type="PROSITE" id="PS50112"/>
    </source>
</evidence>
<dbReference type="SUPFAM" id="SSF57716">
    <property type="entry name" value="Glucocorticoid receptor-like (DNA-binding domain)"/>
    <property type="match status" value="1"/>
</dbReference>
<evidence type="ECO:0000256" key="2">
    <source>
        <dbReference type="ARBA" id="ARBA00022771"/>
    </source>
</evidence>
<dbReference type="AlphaFoldDB" id="A0A3D8T6K4"/>
<evidence type="ECO:0000256" key="1">
    <source>
        <dbReference type="ARBA" id="ARBA00022723"/>
    </source>
</evidence>
<dbReference type="RefSeq" id="XP_026609366.1">
    <property type="nucleotide sequence ID" value="XM_026743521.1"/>
</dbReference>
<evidence type="ECO:0000259" key="7">
    <source>
        <dbReference type="PROSITE" id="PS50114"/>
    </source>
</evidence>
<dbReference type="CDD" id="cd00202">
    <property type="entry name" value="ZnF_GATA"/>
    <property type="match status" value="1"/>
</dbReference>
<dbReference type="PANTHER" id="PTHR45658">
    <property type="entry name" value="GATA TRANSCRIPTION FACTOR"/>
    <property type="match status" value="1"/>
</dbReference>
<keyword evidence="1" id="KW-0479">Metal-binding</keyword>
<organism evidence="8 9">
    <name type="scientific">Aspergillus mulundensis</name>
    <dbReference type="NCBI Taxonomy" id="1810919"/>
    <lineage>
        <taxon>Eukaryota</taxon>
        <taxon>Fungi</taxon>
        <taxon>Dikarya</taxon>
        <taxon>Ascomycota</taxon>
        <taxon>Pezizomycotina</taxon>
        <taxon>Eurotiomycetes</taxon>
        <taxon>Eurotiomycetidae</taxon>
        <taxon>Eurotiales</taxon>
        <taxon>Aspergillaceae</taxon>
        <taxon>Aspergillus</taxon>
        <taxon>Aspergillus subgen. Nidulantes</taxon>
    </lineage>
</organism>
<evidence type="ECO:0000256" key="5">
    <source>
        <dbReference type="SAM" id="MobiDB-lite"/>
    </source>
</evidence>
<gene>
    <name evidence="8" type="ORF">DSM5745_01505</name>
</gene>
<evidence type="ECO:0000256" key="3">
    <source>
        <dbReference type="ARBA" id="ARBA00022833"/>
    </source>
</evidence>
<feature type="region of interest" description="Disordered" evidence="5">
    <location>
        <begin position="223"/>
        <end position="294"/>
    </location>
</feature>
<feature type="domain" description="GATA-type" evidence="7">
    <location>
        <begin position="363"/>
        <end position="396"/>
    </location>
</feature>
<dbReference type="Pfam" id="PF00320">
    <property type="entry name" value="GATA"/>
    <property type="match status" value="1"/>
</dbReference>
<dbReference type="InterPro" id="IPR013655">
    <property type="entry name" value="PAS_fold_3"/>
</dbReference>
<dbReference type="InterPro" id="IPR035965">
    <property type="entry name" value="PAS-like_dom_sf"/>
</dbReference>
<reference evidence="8 9" key="1">
    <citation type="journal article" date="2018" name="IMA Fungus">
        <title>IMA Genome-F 9: Draft genome sequence of Annulohypoxylon stygium, Aspergillus mulundensis, Berkeleyomyces basicola (syn. Thielaviopsis basicola), Ceratocystis smalleyi, two Cercospora beticola strains, Coleophoma cylindrospora, Fusarium fracticaudum, Phialophora cf. hyalina, and Morchella septimelata.</title>
        <authorList>
            <person name="Wingfield B.D."/>
            <person name="Bills G.F."/>
            <person name="Dong Y."/>
            <person name="Huang W."/>
            <person name="Nel W.J."/>
            <person name="Swalarsk-Parry B.S."/>
            <person name="Vaghefi N."/>
            <person name="Wilken P.M."/>
            <person name="An Z."/>
            <person name="de Beer Z.W."/>
            <person name="De Vos L."/>
            <person name="Chen L."/>
            <person name="Duong T.A."/>
            <person name="Gao Y."/>
            <person name="Hammerbacher A."/>
            <person name="Kikkert J.R."/>
            <person name="Li Y."/>
            <person name="Li H."/>
            <person name="Li K."/>
            <person name="Li Q."/>
            <person name="Liu X."/>
            <person name="Ma X."/>
            <person name="Naidoo K."/>
            <person name="Pethybridge S.J."/>
            <person name="Sun J."/>
            <person name="Steenkamp E.T."/>
            <person name="van der Nest M.A."/>
            <person name="van Wyk S."/>
            <person name="Wingfield M.J."/>
            <person name="Xiong C."/>
            <person name="Yue Q."/>
            <person name="Zhang X."/>
        </authorList>
    </citation>
    <scope>NUCLEOTIDE SEQUENCE [LARGE SCALE GENOMIC DNA]</scope>
    <source>
        <strain evidence="8 9">DSM 5745</strain>
    </source>
</reference>
<dbReference type="Pfam" id="PF08447">
    <property type="entry name" value="PAS_3"/>
    <property type="match status" value="1"/>
</dbReference>
<dbReference type="PROSITE" id="PS00344">
    <property type="entry name" value="GATA_ZN_FINGER_1"/>
    <property type="match status" value="1"/>
</dbReference>
<comment type="caution">
    <text evidence="8">The sequence shown here is derived from an EMBL/GenBank/DDBJ whole genome shotgun (WGS) entry which is preliminary data.</text>
</comment>
<protein>
    <submittedName>
        <fullName evidence="8">Uncharacterized protein</fullName>
    </submittedName>
</protein>
<dbReference type="Gene3D" id="3.30.450.20">
    <property type="entry name" value="PAS domain"/>
    <property type="match status" value="1"/>
</dbReference>
<keyword evidence="3" id="KW-0862">Zinc</keyword>
<dbReference type="Proteomes" id="UP000256690">
    <property type="component" value="Unassembled WGS sequence"/>
</dbReference>
<proteinExistence type="predicted"/>